<evidence type="ECO:0000259" key="13">
    <source>
        <dbReference type="Pfam" id="PF07715"/>
    </source>
</evidence>
<gene>
    <name evidence="14" type="ORF">HMPREF1218_1642</name>
</gene>
<dbReference type="Gene3D" id="2.60.40.1120">
    <property type="entry name" value="Carboxypeptidase-like, regulatory domain"/>
    <property type="match status" value="1"/>
</dbReference>
<feature type="signal peptide" evidence="11">
    <location>
        <begin position="1"/>
        <end position="26"/>
    </location>
</feature>
<dbReference type="Pfam" id="PF00593">
    <property type="entry name" value="TonB_dep_Rec_b-barrel"/>
    <property type="match status" value="1"/>
</dbReference>
<sequence>MKKLKRFIKRPLLLILLLLTSLVAEAKPPTTVKQQMDYLHKTHHMNFVYDADIDVERPYYGPNISGMKLTDALRNVFQGTDIDWEVQGRYVLLHKREIKVQQKRVQQRHTLSGFVRDGNGESLINATVFDLTTRQGTTSNEYGFFSLTLPEGSHHIRISYIGFDDRIENVLLTADKWITVQLKENARLTEVVVTGDMNSPLLNTQTGKRSFSTHDIKTEFSLLSSPDVVKTLQKVSGVSAGVELMSGLYVHGGSDDENLYMIDGTPLYQTNHLLGLFSSFNVDVMKNVDFYKSGFPARYGGRLSSVVDARTNDGDMHKVHGTYRIGLIDGSFQIEGPIKKGCTSFNFGIRRTWLDFLLKPALAIANHYNKEEKVNLGYAFHDINGKVTHVFNDRSKIYLSLYSGNDALTVKDKDREETTWQMTYRDDTENVFSWGNFNVALNWNYIFTPRLFANFSAIYSHNHAKFSNLEDSRTEKDGQFVGYLSHTEHTYRSTIYDFGYRSAFDYRPVPRHHIRFGHDYIVHLFRPQTRSQLNFYGQVGAVDTLSSAGSNRHTAHELSVYAEDEVTLTDHWSAEAGLNAVLFHINGKSFTCVDPRLAVKYQVNPRLSLKASYTMMTQFVHRISNSYLNLPTDYWVPTTRRLQPMRSLQVAAGAYAQLSPRLFVSLEGYYKRSAHLLQYSSWMGLEPSADKWDRNVMEGKGVGYGVEADLQYRSPCLDINASYTLSWNKRRFNDFYPSWYFDKFDNRHKFDIVVRYKFTPKISAYAAWTYHSGNRITLPTQYAAMPDVPDGLGRAREGGFVYSHPNNVSMPAYHRLDLGFDFHHTTKKGHERIWNVSIYNAYWHLNPLFVDVKLRENKTFNVRTKGFIPLIPSVSYTIKF</sequence>
<evidence type="ECO:0000313" key="14">
    <source>
        <dbReference type="EMBL" id="ERK01392.1"/>
    </source>
</evidence>
<accession>U2KSC7</accession>
<name>U2KSC7_9BACT</name>
<keyword evidence="8" id="KW-0675">Receptor</keyword>
<dbReference type="Gene3D" id="2.170.130.10">
    <property type="entry name" value="TonB-dependent receptor, plug domain"/>
    <property type="match status" value="1"/>
</dbReference>
<comment type="similarity">
    <text evidence="10">Belongs to the TonB-dependent receptor family.</text>
</comment>
<dbReference type="PANTHER" id="PTHR30069:SF29">
    <property type="entry name" value="HEMOGLOBIN AND HEMOGLOBIN-HAPTOGLOBIN-BINDING PROTEIN 1-RELATED"/>
    <property type="match status" value="1"/>
</dbReference>
<keyword evidence="4" id="KW-0812">Transmembrane</keyword>
<organism evidence="14 15">
    <name type="scientific">Hoylesella pleuritidis F0068</name>
    <dbReference type="NCBI Taxonomy" id="1081904"/>
    <lineage>
        <taxon>Bacteria</taxon>
        <taxon>Pseudomonadati</taxon>
        <taxon>Bacteroidota</taxon>
        <taxon>Bacteroidia</taxon>
        <taxon>Bacteroidales</taxon>
        <taxon>Prevotellaceae</taxon>
        <taxon>Hoylesella</taxon>
    </lineage>
</organism>
<evidence type="ECO:0000256" key="11">
    <source>
        <dbReference type="SAM" id="SignalP"/>
    </source>
</evidence>
<reference evidence="14 15" key="1">
    <citation type="submission" date="2013-08" db="EMBL/GenBank/DDBJ databases">
        <authorList>
            <person name="Durkin A.S."/>
            <person name="Haft D.R."/>
            <person name="McCorrison J."/>
            <person name="Torralba M."/>
            <person name="Gillis M."/>
            <person name="Haft D.H."/>
            <person name="Methe B."/>
            <person name="Sutton G."/>
            <person name="Nelson K.E."/>
        </authorList>
    </citation>
    <scope>NUCLEOTIDE SEQUENCE [LARGE SCALE GENOMIC DNA]</scope>
    <source>
        <strain evidence="14 15">F0068</strain>
    </source>
</reference>
<keyword evidence="9" id="KW-0998">Cell outer membrane</keyword>
<dbReference type="InterPro" id="IPR008969">
    <property type="entry name" value="CarboxyPept-like_regulatory"/>
</dbReference>
<dbReference type="InterPro" id="IPR012910">
    <property type="entry name" value="Plug_dom"/>
</dbReference>
<evidence type="ECO:0000256" key="1">
    <source>
        <dbReference type="ARBA" id="ARBA00004571"/>
    </source>
</evidence>
<dbReference type="InterPro" id="IPR000531">
    <property type="entry name" value="Beta-barrel_TonB"/>
</dbReference>
<dbReference type="GO" id="GO:0015344">
    <property type="term" value="F:siderophore uptake transmembrane transporter activity"/>
    <property type="evidence" value="ECO:0007669"/>
    <property type="project" value="TreeGrafter"/>
</dbReference>
<evidence type="ECO:0000256" key="6">
    <source>
        <dbReference type="ARBA" id="ARBA00023077"/>
    </source>
</evidence>
<dbReference type="PANTHER" id="PTHR30069">
    <property type="entry name" value="TONB-DEPENDENT OUTER MEMBRANE RECEPTOR"/>
    <property type="match status" value="1"/>
</dbReference>
<feature type="domain" description="TonB-dependent receptor-like beta-barrel" evidence="12">
    <location>
        <begin position="406"/>
        <end position="823"/>
    </location>
</feature>
<proteinExistence type="inferred from homology"/>
<feature type="chain" id="PRO_5004631276" evidence="11">
    <location>
        <begin position="27"/>
        <end position="880"/>
    </location>
</feature>
<keyword evidence="7 10" id="KW-0472">Membrane</keyword>
<evidence type="ECO:0000256" key="4">
    <source>
        <dbReference type="ARBA" id="ARBA00022692"/>
    </source>
</evidence>
<dbReference type="InterPro" id="IPR039426">
    <property type="entry name" value="TonB-dep_rcpt-like"/>
</dbReference>
<dbReference type="AlphaFoldDB" id="U2KSC7"/>
<evidence type="ECO:0000259" key="12">
    <source>
        <dbReference type="Pfam" id="PF00593"/>
    </source>
</evidence>
<keyword evidence="5 11" id="KW-0732">Signal</keyword>
<dbReference type="Pfam" id="PF13715">
    <property type="entry name" value="CarbopepD_reg_2"/>
    <property type="match status" value="1"/>
</dbReference>
<evidence type="ECO:0000313" key="15">
    <source>
        <dbReference type="Proteomes" id="UP000016600"/>
    </source>
</evidence>
<dbReference type="GO" id="GO:0044718">
    <property type="term" value="P:siderophore transmembrane transport"/>
    <property type="evidence" value="ECO:0007669"/>
    <property type="project" value="TreeGrafter"/>
</dbReference>
<dbReference type="Proteomes" id="UP000016600">
    <property type="component" value="Unassembled WGS sequence"/>
</dbReference>
<evidence type="ECO:0000256" key="9">
    <source>
        <dbReference type="ARBA" id="ARBA00023237"/>
    </source>
</evidence>
<comment type="caution">
    <text evidence="14">The sequence shown here is derived from an EMBL/GenBank/DDBJ whole genome shotgun (WGS) entry which is preliminary data.</text>
</comment>
<evidence type="ECO:0000256" key="5">
    <source>
        <dbReference type="ARBA" id="ARBA00022729"/>
    </source>
</evidence>
<evidence type="ECO:0000256" key="8">
    <source>
        <dbReference type="ARBA" id="ARBA00023170"/>
    </source>
</evidence>
<dbReference type="SUPFAM" id="SSF49464">
    <property type="entry name" value="Carboxypeptidase regulatory domain-like"/>
    <property type="match status" value="1"/>
</dbReference>
<dbReference type="Pfam" id="PF07715">
    <property type="entry name" value="Plug"/>
    <property type="match status" value="1"/>
</dbReference>
<evidence type="ECO:0000256" key="10">
    <source>
        <dbReference type="RuleBase" id="RU003357"/>
    </source>
</evidence>
<dbReference type="RefSeq" id="WP_021583937.1">
    <property type="nucleotide sequence ID" value="NZ_AWET01000029.1"/>
</dbReference>
<dbReference type="EMBL" id="AWET01000029">
    <property type="protein sequence ID" value="ERK01392.1"/>
    <property type="molecule type" value="Genomic_DNA"/>
</dbReference>
<feature type="domain" description="TonB-dependent receptor plug" evidence="13">
    <location>
        <begin position="227"/>
        <end position="302"/>
    </location>
</feature>
<evidence type="ECO:0000256" key="2">
    <source>
        <dbReference type="ARBA" id="ARBA00022448"/>
    </source>
</evidence>
<dbReference type="InterPro" id="IPR037066">
    <property type="entry name" value="Plug_dom_sf"/>
</dbReference>
<evidence type="ECO:0000256" key="3">
    <source>
        <dbReference type="ARBA" id="ARBA00022452"/>
    </source>
</evidence>
<keyword evidence="3" id="KW-1134">Transmembrane beta strand</keyword>
<keyword evidence="15" id="KW-1185">Reference proteome</keyword>
<dbReference type="GO" id="GO:0009279">
    <property type="term" value="C:cell outer membrane"/>
    <property type="evidence" value="ECO:0007669"/>
    <property type="project" value="UniProtKB-SubCell"/>
</dbReference>
<dbReference type="Gene3D" id="2.40.170.20">
    <property type="entry name" value="TonB-dependent receptor, beta-barrel domain"/>
    <property type="match status" value="1"/>
</dbReference>
<comment type="subcellular location">
    <subcellularLocation>
        <location evidence="1">Cell outer membrane</location>
        <topology evidence="1">Multi-pass membrane protein</topology>
    </subcellularLocation>
</comment>
<dbReference type="SUPFAM" id="SSF56935">
    <property type="entry name" value="Porins"/>
    <property type="match status" value="1"/>
</dbReference>
<protein>
    <submittedName>
        <fullName evidence="14">Cna protein B-type domain protein</fullName>
    </submittedName>
</protein>
<keyword evidence="6 10" id="KW-0798">TonB box</keyword>
<keyword evidence="2" id="KW-0813">Transport</keyword>
<dbReference type="PATRIC" id="fig|1081904.3.peg.1245"/>
<dbReference type="InterPro" id="IPR036942">
    <property type="entry name" value="Beta-barrel_TonB_sf"/>
</dbReference>
<evidence type="ECO:0000256" key="7">
    <source>
        <dbReference type="ARBA" id="ARBA00023136"/>
    </source>
</evidence>